<keyword evidence="2" id="KW-1185">Reference proteome</keyword>
<reference evidence="1 2" key="1">
    <citation type="journal article" date="2014" name="BMC Genomics">
        <title>Genome sequencing of four Aureobasidium pullulans varieties: biotechnological potential, stress tolerance, and description of new species.</title>
        <authorList>
            <person name="Gostin Ar C."/>
            <person name="Ohm R.A."/>
            <person name="Kogej T."/>
            <person name="Sonjak S."/>
            <person name="Turk M."/>
            <person name="Zajc J."/>
            <person name="Zalar P."/>
            <person name="Grube M."/>
            <person name="Sun H."/>
            <person name="Han J."/>
            <person name="Sharma A."/>
            <person name="Chiniquy J."/>
            <person name="Ngan C.Y."/>
            <person name="Lipzen A."/>
            <person name="Barry K."/>
            <person name="Grigoriev I.V."/>
            <person name="Gunde-Cimerman N."/>
        </authorList>
    </citation>
    <scope>NUCLEOTIDE SEQUENCE [LARGE SCALE GENOMIC DNA]</scope>
    <source>
        <strain evidence="1 2">EXF-150</strain>
    </source>
</reference>
<dbReference type="RefSeq" id="XP_029757162.1">
    <property type="nucleotide sequence ID" value="XM_029899657.1"/>
</dbReference>
<feature type="non-terminal residue" evidence="1">
    <location>
        <position position="1"/>
    </location>
</feature>
<evidence type="ECO:0000313" key="2">
    <source>
        <dbReference type="Proteomes" id="UP000030706"/>
    </source>
</evidence>
<dbReference type="GeneID" id="40741963"/>
<accession>A0A074X637</accession>
<organism evidence="1 2">
    <name type="scientific">Aureobasidium pullulans EXF-150</name>
    <dbReference type="NCBI Taxonomy" id="1043002"/>
    <lineage>
        <taxon>Eukaryota</taxon>
        <taxon>Fungi</taxon>
        <taxon>Dikarya</taxon>
        <taxon>Ascomycota</taxon>
        <taxon>Pezizomycotina</taxon>
        <taxon>Dothideomycetes</taxon>
        <taxon>Dothideomycetidae</taxon>
        <taxon>Dothideales</taxon>
        <taxon>Saccotheciaceae</taxon>
        <taxon>Aureobasidium</taxon>
    </lineage>
</organism>
<dbReference type="Proteomes" id="UP000030706">
    <property type="component" value="Unassembled WGS sequence"/>
</dbReference>
<dbReference type="HOGENOM" id="CLU_140449_0_0_1"/>
<sequence>PLREGRQEDLAALKLLPEWMVIVRVLVIHLDLGRAADSGLFGLLGDEIIQVVDATLPLASQLYALAEHCERGASAVTHAQDFTRMSANDMDAMVKRVAFKMFHDHEIGKRLRPAIMFRLCTEMCNH</sequence>
<dbReference type="OrthoDB" id="3912335at2759"/>
<name>A0A074X637_AURPU</name>
<dbReference type="AlphaFoldDB" id="A0A074X637"/>
<dbReference type="EMBL" id="KL584994">
    <property type="protein sequence ID" value="KEQ80975.1"/>
    <property type="molecule type" value="Genomic_DNA"/>
</dbReference>
<proteinExistence type="predicted"/>
<gene>
    <name evidence="1" type="ORF">M438DRAFT_252090</name>
</gene>
<protein>
    <submittedName>
        <fullName evidence="1">Uncharacterized protein</fullName>
    </submittedName>
</protein>
<feature type="non-terminal residue" evidence="1">
    <location>
        <position position="126"/>
    </location>
</feature>
<dbReference type="STRING" id="1043002.A0A074X637"/>
<evidence type="ECO:0000313" key="1">
    <source>
        <dbReference type="EMBL" id="KEQ80975.1"/>
    </source>
</evidence>